<protein>
    <submittedName>
        <fullName evidence="15">Cytochrome b</fullName>
    </submittedName>
</protein>
<name>A0ABU5DSY6_9BURK</name>
<dbReference type="EMBL" id="JAXCLA010000012">
    <property type="protein sequence ID" value="MDY0748936.1"/>
    <property type="molecule type" value="Genomic_DNA"/>
</dbReference>
<evidence type="ECO:0000256" key="4">
    <source>
        <dbReference type="ARBA" id="ARBA00022475"/>
    </source>
</evidence>
<accession>A0ABU5DSY6</accession>
<evidence type="ECO:0000313" key="16">
    <source>
        <dbReference type="Proteomes" id="UP001285263"/>
    </source>
</evidence>
<feature type="transmembrane region" description="Helical" evidence="13">
    <location>
        <begin position="51"/>
        <end position="68"/>
    </location>
</feature>
<dbReference type="RefSeq" id="WP_320426906.1">
    <property type="nucleotide sequence ID" value="NZ_JAXCLA010000012.1"/>
</dbReference>
<proteinExistence type="inferred from homology"/>
<evidence type="ECO:0000256" key="8">
    <source>
        <dbReference type="ARBA" id="ARBA00022982"/>
    </source>
</evidence>
<feature type="transmembrane region" description="Helical" evidence="13">
    <location>
        <begin position="89"/>
        <end position="108"/>
    </location>
</feature>
<feature type="domain" description="Cytochrome b561 bacterial/Ni-hydrogenase" evidence="14">
    <location>
        <begin position="5"/>
        <end position="173"/>
    </location>
</feature>
<feature type="transmembrane region" description="Helical" evidence="13">
    <location>
        <begin position="12"/>
        <end position="31"/>
    </location>
</feature>
<evidence type="ECO:0000256" key="6">
    <source>
        <dbReference type="ARBA" id="ARBA00022692"/>
    </source>
</evidence>
<keyword evidence="8" id="KW-0249">Electron transport</keyword>
<evidence type="ECO:0000259" key="14">
    <source>
        <dbReference type="Pfam" id="PF01292"/>
    </source>
</evidence>
<keyword evidence="10" id="KW-0408">Iron</keyword>
<keyword evidence="11 13" id="KW-0472">Membrane</keyword>
<dbReference type="SUPFAM" id="SSF81342">
    <property type="entry name" value="Transmembrane di-heme cytochromes"/>
    <property type="match status" value="1"/>
</dbReference>
<reference evidence="15 16" key="1">
    <citation type="submission" date="2023-11" db="EMBL/GenBank/DDBJ databases">
        <title>Paucibacter sp. nov., isolated from fresh soil in Korea.</title>
        <authorList>
            <person name="Le N.T.T."/>
        </authorList>
    </citation>
    <scope>NUCLEOTIDE SEQUENCE [LARGE SCALE GENOMIC DNA]</scope>
    <source>
        <strain evidence="15 16">R3-3</strain>
    </source>
</reference>
<feature type="transmembrane region" description="Helical" evidence="13">
    <location>
        <begin position="140"/>
        <end position="165"/>
    </location>
</feature>
<dbReference type="InterPro" id="IPR052168">
    <property type="entry name" value="Cytochrome_b561_oxidase"/>
</dbReference>
<sequence>MTAQRYDRVARLLHWLIGALLLAQIAFGFLLDDIAPRNTPARAGVINLHKSLGMLLGLLILARLLWRLTHKPPPWLPSLPRWQQRAAHWGHVLLYVCMVTMPLSGYVASNFSKHGVKFFGTPLAPWGPELPEVYKFFNGVHVVTAFVFSALIVGHVLAAISHLLARDGTLHRISLAPDTESDDR</sequence>
<keyword evidence="9 13" id="KW-1133">Transmembrane helix</keyword>
<evidence type="ECO:0000313" key="15">
    <source>
        <dbReference type="EMBL" id="MDY0748936.1"/>
    </source>
</evidence>
<comment type="subcellular location">
    <subcellularLocation>
        <location evidence="2">Cell membrane</location>
        <topology evidence="2">Multi-pass membrane protein</topology>
    </subcellularLocation>
</comment>
<evidence type="ECO:0000256" key="9">
    <source>
        <dbReference type="ARBA" id="ARBA00022989"/>
    </source>
</evidence>
<keyword evidence="4" id="KW-1003">Cell membrane</keyword>
<keyword evidence="7" id="KW-0479">Metal-binding</keyword>
<evidence type="ECO:0000256" key="7">
    <source>
        <dbReference type="ARBA" id="ARBA00022723"/>
    </source>
</evidence>
<evidence type="ECO:0000256" key="5">
    <source>
        <dbReference type="ARBA" id="ARBA00022617"/>
    </source>
</evidence>
<dbReference type="InterPro" id="IPR016174">
    <property type="entry name" value="Di-haem_cyt_TM"/>
</dbReference>
<keyword evidence="6 13" id="KW-0812">Transmembrane</keyword>
<organism evidence="15 16">
    <name type="scientific">Roseateles agri</name>
    <dbReference type="NCBI Taxonomy" id="3098619"/>
    <lineage>
        <taxon>Bacteria</taxon>
        <taxon>Pseudomonadati</taxon>
        <taxon>Pseudomonadota</taxon>
        <taxon>Betaproteobacteria</taxon>
        <taxon>Burkholderiales</taxon>
        <taxon>Sphaerotilaceae</taxon>
        <taxon>Roseateles</taxon>
    </lineage>
</organism>
<keyword evidence="3" id="KW-0813">Transport</keyword>
<evidence type="ECO:0000256" key="10">
    <source>
        <dbReference type="ARBA" id="ARBA00023004"/>
    </source>
</evidence>
<comment type="cofactor">
    <cofactor evidence="1">
        <name>heme b</name>
        <dbReference type="ChEBI" id="CHEBI:60344"/>
    </cofactor>
</comment>
<keyword evidence="5" id="KW-0349">Heme</keyword>
<evidence type="ECO:0000256" key="13">
    <source>
        <dbReference type="SAM" id="Phobius"/>
    </source>
</evidence>
<evidence type="ECO:0000256" key="2">
    <source>
        <dbReference type="ARBA" id="ARBA00004651"/>
    </source>
</evidence>
<comment type="similarity">
    <text evidence="12">Belongs to the cytochrome b561 family.</text>
</comment>
<comment type="caution">
    <text evidence="15">The sequence shown here is derived from an EMBL/GenBank/DDBJ whole genome shotgun (WGS) entry which is preliminary data.</text>
</comment>
<dbReference type="Pfam" id="PF01292">
    <property type="entry name" value="Ni_hydr_CYTB"/>
    <property type="match status" value="1"/>
</dbReference>
<keyword evidence="16" id="KW-1185">Reference proteome</keyword>
<dbReference type="PANTHER" id="PTHR30529">
    <property type="entry name" value="CYTOCHROME B561"/>
    <property type="match status" value="1"/>
</dbReference>
<dbReference type="Gene3D" id="1.20.950.20">
    <property type="entry name" value="Transmembrane di-heme cytochromes, Chain C"/>
    <property type="match status" value="1"/>
</dbReference>
<evidence type="ECO:0000256" key="3">
    <source>
        <dbReference type="ARBA" id="ARBA00022448"/>
    </source>
</evidence>
<evidence type="ECO:0000256" key="1">
    <source>
        <dbReference type="ARBA" id="ARBA00001970"/>
    </source>
</evidence>
<dbReference type="InterPro" id="IPR011577">
    <property type="entry name" value="Cyt_b561_bac/Ni-Hgenase"/>
</dbReference>
<evidence type="ECO:0000256" key="12">
    <source>
        <dbReference type="ARBA" id="ARBA00037975"/>
    </source>
</evidence>
<dbReference type="PANTHER" id="PTHR30529:SF1">
    <property type="entry name" value="CYTOCHROME B561 HOMOLOG 2"/>
    <property type="match status" value="1"/>
</dbReference>
<evidence type="ECO:0000256" key="11">
    <source>
        <dbReference type="ARBA" id="ARBA00023136"/>
    </source>
</evidence>
<gene>
    <name evidence="15" type="ORF">SNE35_30845</name>
</gene>
<dbReference type="Proteomes" id="UP001285263">
    <property type="component" value="Unassembled WGS sequence"/>
</dbReference>